<keyword evidence="2" id="KW-1185">Reference proteome</keyword>
<organism evidence="1 2">
    <name type="scientific">Pasteurella oralis</name>
    <dbReference type="NCBI Taxonomy" id="1071947"/>
    <lineage>
        <taxon>Bacteria</taxon>
        <taxon>Pseudomonadati</taxon>
        <taxon>Pseudomonadota</taxon>
        <taxon>Gammaproteobacteria</taxon>
        <taxon>Pasteurellales</taxon>
        <taxon>Pasteurellaceae</taxon>
        <taxon>Pasteurella</taxon>
    </lineage>
</organism>
<evidence type="ECO:0000313" key="2">
    <source>
        <dbReference type="Proteomes" id="UP001597420"/>
    </source>
</evidence>
<dbReference type="Proteomes" id="UP001597420">
    <property type="component" value="Unassembled WGS sequence"/>
</dbReference>
<comment type="caution">
    <text evidence="1">The sequence shown here is derived from an EMBL/GenBank/DDBJ whole genome shotgun (WGS) entry which is preliminary data.</text>
</comment>
<protein>
    <submittedName>
        <fullName evidence="1">Uncharacterized protein</fullName>
    </submittedName>
</protein>
<dbReference type="RefSeq" id="WP_046333230.1">
    <property type="nucleotide sequence ID" value="NZ_JBHUFP010000005.1"/>
</dbReference>
<name>A0ABW4NU29_9PAST</name>
<accession>A0ABW4NU29</accession>
<sequence>MIIEERLIEEVNQHPLIITQKLVYPNFEMSYDEESDVFYLKFNLDKNKLFCDEYGIDCLDLLLTILAFKQSTCDVPLLVTKQDLDLIYSLEIKNPIINLDDSNITLQ</sequence>
<proteinExistence type="predicted"/>
<reference evidence="2" key="1">
    <citation type="journal article" date="2019" name="Int. J. Syst. Evol. Microbiol.">
        <title>The Global Catalogue of Microorganisms (GCM) 10K type strain sequencing project: providing services to taxonomists for standard genome sequencing and annotation.</title>
        <authorList>
            <consortium name="The Broad Institute Genomics Platform"/>
            <consortium name="The Broad Institute Genome Sequencing Center for Infectious Disease"/>
            <person name="Wu L."/>
            <person name="Ma J."/>
        </authorList>
    </citation>
    <scope>NUCLEOTIDE SEQUENCE [LARGE SCALE GENOMIC DNA]</scope>
    <source>
        <strain evidence="2">CCM 7950</strain>
    </source>
</reference>
<evidence type="ECO:0000313" key="1">
    <source>
        <dbReference type="EMBL" id="MFD1805773.1"/>
    </source>
</evidence>
<dbReference type="EMBL" id="JBHUFP010000005">
    <property type="protein sequence ID" value="MFD1805773.1"/>
    <property type="molecule type" value="Genomic_DNA"/>
</dbReference>
<gene>
    <name evidence="1" type="ORF">ACFSAV_05185</name>
</gene>